<comment type="caution">
    <text evidence="2">The sequence shown here is derived from an EMBL/GenBank/DDBJ whole genome shotgun (WGS) entry which is preliminary data.</text>
</comment>
<dbReference type="AlphaFoldDB" id="A0A2K3NAR0"/>
<accession>A0A2K3NAR0</accession>
<evidence type="ECO:0000313" key="2">
    <source>
        <dbReference type="EMBL" id="PNY00117.1"/>
    </source>
</evidence>
<dbReference type="Proteomes" id="UP000236291">
    <property type="component" value="Unassembled WGS sequence"/>
</dbReference>
<gene>
    <name evidence="2" type="ORF">L195_g023393</name>
</gene>
<dbReference type="EMBL" id="ASHM01018534">
    <property type="protein sequence ID" value="PNY00117.1"/>
    <property type="molecule type" value="Genomic_DNA"/>
</dbReference>
<sequence>MIKRIAGHKAIDSDQAKEVIITELKDKVEELLRALIIQTVETIDLVKKKTKKSMDERKRHKKIITALKDLKEKNTYLKKDISTLEQENTALEEENTALKEENNSAKRDISTLKQENTALMEENNSAKRDNTYLKEQVEGGNAFLLQKFLSIFLKVTSTAMASWPCRISVYPQLDAARSLLLSTPGFNVTNAHGDSPHFSSGLATTDVSSIAGCEYRAFSNFYISIWMLYSKITGMYMTPCLAWSRARDSCGNMPERTKGGGAAAAVFTCTTFKVEEVWFPQLHKKESLCTWQWLLHILPQEPKMRVLIA</sequence>
<organism evidence="2 3">
    <name type="scientific">Trifolium pratense</name>
    <name type="common">Red clover</name>
    <dbReference type="NCBI Taxonomy" id="57577"/>
    <lineage>
        <taxon>Eukaryota</taxon>
        <taxon>Viridiplantae</taxon>
        <taxon>Streptophyta</taxon>
        <taxon>Embryophyta</taxon>
        <taxon>Tracheophyta</taxon>
        <taxon>Spermatophyta</taxon>
        <taxon>Magnoliopsida</taxon>
        <taxon>eudicotyledons</taxon>
        <taxon>Gunneridae</taxon>
        <taxon>Pentapetalae</taxon>
        <taxon>rosids</taxon>
        <taxon>fabids</taxon>
        <taxon>Fabales</taxon>
        <taxon>Fabaceae</taxon>
        <taxon>Papilionoideae</taxon>
        <taxon>50 kb inversion clade</taxon>
        <taxon>NPAAA clade</taxon>
        <taxon>Hologalegina</taxon>
        <taxon>IRL clade</taxon>
        <taxon>Trifolieae</taxon>
        <taxon>Trifolium</taxon>
    </lineage>
</organism>
<reference evidence="2 3" key="1">
    <citation type="journal article" date="2014" name="Am. J. Bot.">
        <title>Genome assembly and annotation for red clover (Trifolium pratense; Fabaceae).</title>
        <authorList>
            <person name="Istvanek J."/>
            <person name="Jaros M."/>
            <person name="Krenek A."/>
            <person name="Repkova J."/>
        </authorList>
    </citation>
    <scope>NUCLEOTIDE SEQUENCE [LARGE SCALE GENOMIC DNA]</scope>
    <source>
        <strain evidence="3">cv. Tatra</strain>
        <tissue evidence="2">Young leaves</tissue>
    </source>
</reference>
<feature type="coiled-coil region" evidence="1">
    <location>
        <begin position="67"/>
        <end position="129"/>
    </location>
</feature>
<protein>
    <submittedName>
        <fullName evidence="2">Uncharacterized protein</fullName>
    </submittedName>
</protein>
<name>A0A2K3NAR0_TRIPR</name>
<dbReference type="Gene3D" id="6.10.250.3110">
    <property type="match status" value="1"/>
</dbReference>
<evidence type="ECO:0000256" key="1">
    <source>
        <dbReference type="SAM" id="Coils"/>
    </source>
</evidence>
<proteinExistence type="predicted"/>
<keyword evidence="1" id="KW-0175">Coiled coil</keyword>
<evidence type="ECO:0000313" key="3">
    <source>
        <dbReference type="Proteomes" id="UP000236291"/>
    </source>
</evidence>
<reference evidence="2 3" key="2">
    <citation type="journal article" date="2017" name="Front. Plant Sci.">
        <title>Gene Classification and Mining of Molecular Markers Useful in Red Clover (Trifolium pratense) Breeding.</title>
        <authorList>
            <person name="Istvanek J."/>
            <person name="Dluhosova J."/>
            <person name="Dluhos P."/>
            <person name="Patkova L."/>
            <person name="Nedelnik J."/>
            <person name="Repkova J."/>
        </authorList>
    </citation>
    <scope>NUCLEOTIDE SEQUENCE [LARGE SCALE GENOMIC DNA]</scope>
    <source>
        <strain evidence="3">cv. Tatra</strain>
        <tissue evidence="2">Young leaves</tissue>
    </source>
</reference>